<proteinExistence type="predicted"/>
<feature type="region of interest" description="Disordered" evidence="1">
    <location>
        <begin position="32"/>
        <end position="154"/>
    </location>
</feature>
<feature type="compositionally biased region" description="Basic and acidic residues" evidence="1">
    <location>
        <begin position="110"/>
        <end position="138"/>
    </location>
</feature>
<evidence type="ECO:0000313" key="2">
    <source>
        <dbReference type="EMBL" id="MFC5053606.1"/>
    </source>
</evidence>
<reference evidence="3" key="1">
    <citation type="journal article" date="2019" name="Int. J. Syst. Evol. Microbiol.">
        <title>The Global Catalogue of Microorganisms (GCM) 10K type strain sequencing project: providing services to taxonomists for standard genome sequencing and annotation.</title>
        <authorList>
            <consortium name="The Broad Institute Genomics Platform"/>
            <consortium name="The Broad Institute Genome Sequencing Center for Infectious Disease"/>
            <person name="Wu L."/>
            <person name="Ma J."/>
        </authorList>
    </citation>
    <scope>NUCLEOTIDE SEQUENCE [LARGE SCALE GENOMIC DNA]</scope>
    <source>
        <strain evidence="3">KCTC 12848</strain>
    </source>
</reference>
<name>A0ABV9XYX4_9PSEU</name>
<keyword evidence="3" id="KW-1185">Reference proteome</keyword>
<feature type="compositionally biased region" description="Acidic residues" evidence="1">
    <location>
        <begin position="69"/>
        <end position="78"/>
    </location>
</feature>
<dbReference type="Pfam" id="PF06810">
    <property type="entry name" value="Phage_scaffold"/>
    <property type="match status" value="1"/>
</dbReference>
<comment type="caution">
    <text evidence="2">The sequence shown here is derived from an EMBL/GenBank/DDBJ whole genome shotgun (WGS) entry which is preliminary data.</text>
</comment>
<dbReference type="RefSeq" id="WP_344036465.1">
    <property type="nucleotide sequence ID" value="NZ_BAAAKE010000005.1"/>
</dbReference>
<dbReference type="Proteomes" id="UP001595833">
    <property type="component" value="Unassembled WGS sequence"/>
</dbReference>
<dbReference type="InterPro" id="IPR009636">
    <property type="entry name" value="SCAF"/>
</dbReference>
<feature type="region of interest" description="Disordered" evidence="1">
    <location>
        <begin position="220"/>
        <end position="270"/>
    </location>
</feature>
<feature type="compositionally biased region" description="Gly residues" evidence="1">
    <location>
        <begin position="49"/>
        <end position="62"/>
    </location>
</feature>
<dbReference type="EMBL" id="JBHSJB010000007">
    <property type="protein sequence ID" value="MFC5053606.1"/>
    <property type="molecule type" value="Genomic_DNA"/>
</dbReference>
<evidence type="ECO:0000313" key="3">
    <source>
        <dbReference type="Proteomes" id="UP001595833"/>
    </source>
</evidence>
<accession>A0ABV9XYX4</accession>
<gene>
    <name evidence="2" type="ORF">ACFPFM_07525</name>
</gene>
<organism evidence="2 3">
    <name type="scientific">Saccharothrix xinjiangensis</name>
    <dbReference type="NCBI Taxonomy" id="204798"/>
    <lineage>
        <taxon>Bacteria</taxon>
        <taxon>Bacillati</taxon>
        <taxon>Actinomycetota</taxon>
        <taxon>Actinomycetes</taxon>
        <taxon>Pseudonocardiales</taxon>
        <taxon>Pseudonocardiaceae</taxon>
        <taxon>Saccharothrix</taxon>
    </lineage>
</organism>
<evidence type="ECO:0000256" key="1">
    <source>
        <dbReference type="SAM" id="MobiDB-lite"/>
    </source>
</evidence>
<protein>
    <submittedName>
        <fullName evidence="2">Phage scaffolding protein</fullName>
    </submittedName>
</protein>
<sequence>MTTSTIYLSALPVHPHWGTALAVLDDRPVWPVRGGADDDEGDTEIDLTGGDGSSGASSGGAGRAQRDILDDEPDDDDEHGDKPEGEQPAESDWKPPTQEEWQRTQAALKEANKQAANERWKLTELKKAQRQAQKEAGPKPEAGSLEAARAEAAAEAEARLMPIAIRATAKAALLAANFQRPTEARVKRMIGRIDMAGIEIDDDGEVIGLDEEIERLQEELPELFTPPAEPAPPATAKRRPTRINPADKQPTAPQFATTGDRLAARIKGDV</sequence>